<dbReference type="GO" id="GO:0016787">
    <property type="term" value="F:hydrolase activity"/>
    <property type="evidence" value="ECO:0007669"/>
    <property type="project" value="UniProtKB-KW"/>
</dbReference>
<dbReference type="Gene3D" id="2.115.10.20">
    <property type="entry name" value="Glycosyl hydrolase domain, family 43"/>
    <property type="match status" value="1"/>
</dbReference>
<dbReference type="CDD" id="cd18617">
    <property type="entry name" value="GH43_XynB-like"/>
    <property type="match status" value="1"/>
</dbReference>
<organism evidence="7 8">
    <name type="scientific">Hallella seregens ATCC 51272</name>
    <dbReference type="NCBI Taxonomy" id="1336250"/>
    <lineage>
        <taxon>Bacteria</taxon>
        <taxon>Pseudomonadati</taxon>
        <taxon>Bacteroidota</taxon>
        <taxon>Bacteroidia</taxon>
        <taxon>Bacteroidales</taxon>
        <taxon>Prevotellaceae</taxon>
        <taxon>Hallella</taxon>
    </lineage>
</organism>
<feature type="domain" description="Beta-xylosidase C-terminal Concanavalin A-like" evidence="6">
    <location>
        <begin position="392"/>
        <end position="566"/>
    </location>
</feature>
<evidence type="ECO:0000313" key="7">
    <source>
        <dbReference type="EMBL" id="MFB9896674.1"/>
    </source>
</evidence>
<accession>A0ABV5ZKH0</accession>
<proteinExistence type="inferred from homology"/>
<dbReference type="SUPFAM" id="SSF75005">
    <property type="entry name" value="Arabinanase/levansucrase/invertase"/>
    <property type="match status" value="1"/>
</dbReference>
<evidence type="ECO:0000313" key="8">
    <source>
        <dbReference type="Proteomes" id="UP001589688"/>
    </source>
</evidence>
<evidence type="ECO:0000256" key="4">
    <source>
        <dbReference type="RuleBase" id="RU361187"/>
    </source>
</evidence>
<dbReference type="Proteomes" id="UP001589688">
    <property type="component" value="Unassembled WGS sequence"/>
</dbReference>
<feature type="signal peptide" evidence="5">
    <location>
        <begin position="1"/>
        <end position="28"/>
    </location>
</feature>
<dbReference type="InterPro" id="IPR023296">
    <property type="entry name" value="Glyco_hydro_beta-prop_sf"/>
</dbReference>
<evidence type="ECO:0000256" key="5">
    <source>
        <dbReference type="SAM" id="SignalP"/>
    </source>
</evidence>
<dbReference type="PANTHER" id="PTHR42812">
    <property type="entry name" value="BETA-XYLOSIDASE"/>
    <property type="match status" value="1"/>
</dbReference>
<dbReference type="EMBL" id="JBHLZF010000001">
    <property type="protein sequence ID" value="MFB9896674.1"/>
    <property type="molecule type" value="Genomic_DNA"/>
</dbReference>
<evidence type="ECO:0000256" key="1">
    <source>
        <dbReference type="ARBA" id="ARBA00009865"/>
    </source>
</evidence>
<evidence type="ECO:0000256" key="3">
    <source>
        <dbReference type="ARBA" id="ARBA00023295"/>
    </source>
</evidence>
<comment type="caution">
    <text evidence="7">The sequence shown here is derived from an EMBL/GenBank/DDBJ whole genome shotgun (WGS) entry which is preliminary data.</text>
</comment>
<dbReference type="RefSeq" id="WP_044248967.1">
    <property type="nucleotide sequence ID" value="NZ_JADU01000019.1"/>
</dbReference>
<dbReference type="InterPro" id="IPR013320">
    <property type="entry name" value="ConA-like_dom_sf"/>
</dbReference>
<sequence length="568" mass="63849">MTMTPNHQLMKSARFLTLLMAAAFSAAAAGQTAHFKYFSYHGRDARFDKPLDATGQYLNPVRLGFYPDPSVCRVGDNYYLVNSSFSFFPGVPLSVSKDLVNWKLLGHVLDRPSQLPLDGQRVSGGIYAPAISYNRKNKTFYMITTNVGRGNFYVKSKNPARGWSEPIYLPKVDGIDPSFFFDDNGKGYIVHNAPVTGQTEYSGQRAIRLFEFDVKGDSIKGDFKEILRGGTHVQKNPIWIEGPHLFRRGGYYYLMCAEGGTGDWHSEVVLRARLPQGPWEECPHNPILTQRQGLDPDRPERVTSAGHADLVEDQTGQWWAVFLACRPYEKDFYNTGRDTYLLPVTWKDGWPMILEKGKAIATVNDMRGIQTRLKTVNRQREDLVSGNFGYADGFVADTLDSRWFFLRNPSDFWKLGNEGLAINALPASVSERESLSALWVRQQHTAFTAETRVDFSPRTDAGLAGFALLQNEEYNFVFGKTRLDGRTALALYRTEKGRTLIASAFVPDKAVKLKIEGRGRYYDFWYAVDGDEAWSLLARGVDAVNLSTHRSGGFIGACIGLYATTKNQ</sequence>
<comment type="similarity">
    <text evidence="1 4">Belongs to the glycosyl hydrolase 43 family.</text>
</comment>
<reference evidence="7 8" key="1">
    <citation type="submission" date="2024-09" db="EMBL/GenBank/DDBJ databases">
        <authorList>
            <person name="Sun Q."/>
            <person name="Mori K."/>
        </authorList>
    </citation>
    <scope>NUCLEOTIDE SEQUENCE [LARGE SCALE GENOMIC DNA]</scope>
    <source>
        <strain evidence="7 8">ATCC 51272</strain>
    </source>
</reference>
<keyword evidence="3 4" id="KW-0326">Glycosidase</keyword>
<protein>
    <submittedName>
        <fullName evidence="7">Glycoside hydrolase family 43 protein</fullName>
    </submittedName>
</protein>
<dbReference type="InterPro" id="IPR006710">
    <property type="entry name" value="Glyco_hydro_43"/>
</dbReference>
<keyword evidence="2 4" id="KW-0378">Hydrolase</keyword>
<feature type="chain" id="PRO_5045376229" evidence="5">
    <location>
        <begin position="29"/>
        <end position="568"/>
    </location>
</feature>
<dbReference type="Pfam" id="PF04616">
    <property type="entry name" value="Glyco_hydro_43"/>
    <property type="match status" value="1"/>
</dbReference>
<dbReference type="Pfam" id="PF17851">
    <property type="entry name" value="GH43_C2"/>
    <property type="match status" value="1"/>
</dbReference>
<gene>
    <name evidence="7" type="ORF">ACFFK8_02245</name>
</gene>
<dbReference type="SUPFAM" id="SSF49899">
    <property type="entry name" value="Concanavalin A-like lectins/glucanases"/>
    <property type="match status" value="1"/>
</dbReference>
<keyword evidence="5" id="KW-0732">Signal</keyword>
<dbReference type="Gene3D" id="2.60.120.200">
    <property type="match status" value="1"/>
</dbReference>
<evidence type="ECO:0000259" key="6">
    <source>
        <dbReference type="Pfam" id="PF17851"/>
    </source>
</evidence>
<keyword evidence="8" id="KW-1185">Reference proteome</keyword>
<dbReference type="InterPro" id="IPR041542">
    <property type="entry name" value="GH43_C2"/>
</dbReference>
<dbReference type="InterPro" id="IPR051795">
    <property type="entry name" value="Glycosyl_Hydrlase_43"/>
</dbReference>
<name>A0ABV5ZKH0_9BACT</name>
<evidence type="ECO:0000256" key="2">
    <source>
        <dbReference type="ARBA" id="ARBA00022801"/>
    </source>
</evidence>
<dbReference type="PANTHER" id="PTHR42812:SF12">
    <property type="entry name" value="BETA-XYLOSIDASE-RELATED"/>
    <property type="match status" value="1"/>
</dbReference>